<feature type="domain" description="DUF6924" evidence="1">
    <location>
        <begin position="9"/>
        <end position="136"/>
    </location>
</feature>
<evidence type="ECO:0000313" key="2">
    <source>
        <dbReference type="EMBL" id="TCJ95650.1"/>
    </source>
</evidence>
<organism evidence="2 3">
    <name type="scientific">Nocardia alba</name>
    <dbReference type="NCBI Taxonomy" id="225051"/>
    <lineage>
        <taxon>Bacteria</taxon>
        <taxon>Bacillati</taxon>
        <taxon>Actinomycetota</taxon>
        <taxon>Actinomycetes</taxon>
        <taxon>Mycobacteriales</taxon>
        <taxon>Nocardiaceae</taxon>
        <taxon>Nocardia</taxon>
    </lineage>
</organism>
<dbReference type="STRING" id="1210063.GCA_001612665_03965"/>
<dbReference type="InterPro" id="IPR053832">
    <property type="entry name" value="DUF6924"/>
</dbReference>
<comment type="caution">
    <text evidence="2">The sequence shown here is derived from an EMBL/GenBank/DDBJ whole genome shotgun (WGS) entry which is preliminary data.</text>
</comment>
<sequence length="136" mass="15694">MLDTVYDDTPLIRTDYSDPARWDMMRRVVTTPNEDECAAYVEFIEDRAYRNLTFDRVLDLVPANFRHRMLIVADAITMNSAELPLLCVDLETDTYGRALRVIAAELHSIENNISIVNMYFSEFIDAADGDEIFRGF</sequence>
<proteinExistence type="predicted"/>
<accession>A0A4R1FN90</accession>
<protein>
    <recommendedName>
        <fullName evidence="1">DUF6924 domain-containing protein</fullName>
    </recommendedName>
</protein>
<keyword evidence="3" id="KW-1185">Reference proteome</keyword>
<evidence type="ECO:0000313" key="3">
    <source>
        <dbReference type="Proteomes" id="UP000294856"/>
    </source>
</evidence>
<name>A0A4R1FN90_9NOCA</name>
<dbReference type="OrthoDB" id="7854965at2"/>
<evidence type="ECO:0000259" key="1">
    <source>
        <dbReference type="Pfam" id="PF21962"/>
    </source>
</evidence>
<dbReference type="RefSeq" id="WP_067453101.1">
    <property type="nucleotide sequence ID" value="NZ_SMFR01000003.1"/>
</dbReference>
<reference evidence="2 3" key="1">
    <citation type="submission" date="2019-03" db="EMBL/GenBank/DDBJ databases">
        <title>Genomic Encyclopedia of Type Strains, Phase IV (KMG-IV): sequencing the most valuable type-strain genomes for metagenomic binning, comparative biology and taxonomic classification.</title>
        <authorList>
            <person name="Goeker M."/>
        </authorList>
    </citation>
    <scope>NUCLEOTIDE SEQUENCE [LARGE SCALE GENOMIC DNA]</scope>
    <source>
        <strain evidence="2 3">DSM 44684</strain>
    </source>
</reference>
<dbReference type="Proteomes" id="UP000294856">
    <property type="component" value="Unassembled WGS sequence"/>
</dbReference>
<gene>
    <name evidence="2" type="ORF">DFR71_4565</name>
</gene>
<dbReference type="Pfam" id="PF21962">
    <property type="entry name" value="DUF6924"/>
    <property type="match status" value="1"/>
</dbReference>
<dbReference type="EMBL" id="SMFR01000003">
    <property type="protein sequence ID" value="TCJ95650.1"/>
    <property type="molecule type" value="Genomic_DNA"/>
</dbReference>
<dbReference type="AlphaFoldDB" id="A0A4R1FN90"/>